<dbReference type="PIRSF" id="PIRSF000189">
    <property type="entry name" value="D-aa_oxidase"/>
    <property type="match status" value="1"/>
</dbReference>
<evidence type="ECO:0000256" key="1">
    <source>
        <dbReference type="ARBA" id="ARBA00001974"/>
    </source>
</evidence>
<dbReference type="EMBL" id="RCSX01000040">
    <property type="protein sequence ID" value="KAF7916162.1"/>
    <property type="molecule type" value="Genomic_DNA"/>
</dbReference>
<evidence type="ECO:0000256" key="2">
    <source>
        <dbReference type="ARBA" id="ARBA00006730"/>
    </source>
</evidence>
<comment type="similarity">
    <text evidence="2">Belongs to the DAMOX/DASOX family.</text>
</comment>
<dbReference type="InterPro" id="IPR006181">
    <property type="entry name" value="D-amino_acid_oxidase_CS"/>
</dbReference>
<dbReference type="PROSITE" id="PS00677">
    <property type="entry name" value="DAO"/>
    <property type="match status" value="1"/>
</dbReference>
<sequence length="436" mass="47661">MTSPTTKNILILGGGISGLQTAVSLLDSSSNNQSPQYTITLLAKYLPGDKNENYCSPWAGADWRSHAAKPATCSSEGRDGKGESGEDNDIDERLRRWEERTYRKWKSLIVENEDGKGARGNEMEMGMGMAITPSIYYLGSTYHGAEFDENGVWFEDVVGGYRELDVGLEENKLKGSLGKGVRKGVQFETVCVDVDIYLRYLMQRIEQRGGKLIRGEIETKEGLEGVVRGCRDVLAGEKIDVLINCTGLSAARFVGEREAEKMFPVRGQVLLVRGETRVCKTFVGDLGVRGDELLYVIPRPGSGRSVVGGVKEGITSLPHEPPQANTWNANPDRELSSRIIQRLKDIGWAEDLQNEKGEIEVLDTYVGFRPGRKGGARVEIEEMGGEGDSGRGGKGKGTAKKIEGVYVIHNYGHGSGGYQCSIGCAEEVVELVRGLE</sequence>
<dbReference type="GeneID" id="62237518"/>
<dbReference type="RefSeq" id="XP_038805194.1">
    <property type="nucleotide sequence ID" value="XM_038958369.1"/>
</dbReference>
<dbReference type="Proteomes" id="UP000783213">
    <property type="component" value="Unassembled WGS sequence"/>
</dbReference>
<feature type="domain" description="FAD dependent oxidoreductase" evidence="7">
    <location>
        <begin position="9"/>
        <end position="431"/>
    </location>
</feature>
<proteinExistence type="inferred from homology"/>
<name>A0ABQ7I7S7_9HELO</name>
<keyword evidence="9" id="KW-1185">Reference proteome</keyword>
<dbReference type="Gene3D" id="3.40.50.720">
    <property type="entry name" value="NAD(P)-binding Rossmann-like Domain"/>
    <property type="match status" value="1"/>
</dbReference>
<keyword evidence="5" id="KW-0560">Oxidoreductase</keyword>
<evidence type="ECO:0000313" key="8">
    <source>
        <dbReference type="EMBL" id="KAF7916162.1"/>
    </source>
</evidence>
<keyword evidence="4" id="KW-0274">FAD</keyword>
<feature type="region of interest" description="Disordered" evidence="6">
    <location>
        <begin position="70"/>
        <end position="89"/>
    </location>
</feature>
<evidence type="ECO:0000256" key="3">
    <source>
        <dbReference type="ARBA" id="ARBA00022630"/>
    </source>
</evidence>
<protein>
    <recommendedName>
        <fullName evidence="7">FAD dependent oxidoreductase domain-containing protein</fullName>
    </recommendedName>
</protein>
<dbReference type="Pfam" id="PF01266">
    <property type="entry name" value="DAO"/>
    <property type="match status" value="1"/>
</dbReference>
<dbReference type="InterPro" id="IPR006076">
    <property type="entry name" value="FAD-dep_OxRdtase"/>
</dbReference>
<evidence type="ECO:0000313" key="9">
    <source>
        <dbReference type="Proteomes" id="UP000783213"/>
    </source>
</evidence>
<comment type="caution">
    <text evidence="8">The sequence shown here is derived from an EMBL/GenBank/DDBJ whole genome shotgun (WGS) entry which is preliminary data.</text>
</comment>
<evidence type="ECO:0000256" key="4">
    <source>
        <dbReference type="ARBA" id="ARBA00022827"/>
    </source>
</evidence>
<organism evidence="8 9">
    <name type="scientific">Botrytis deweyae</name>
    <dbReference type="NCBI Taxonomy" id="2478750"/>
    <lineage>
        <taxon>Eukaryota</taxon>
        <taxon>Fungi</taxon>
        <taxon>Dikarya</taxon>
        <taxon>Ascomycota</taxon>
        <taxon>Pezizomycotina</taxon>
        <taxon>Leotiomycetes</taxon>
        <taxon>Helotiales</taxon>
        <taxon>Sclerotiniaceae</taxon>
        <taxon>Botrytis</taxon>
    </lineage>
</organism>
<gene>
    <name evidence="8" type="ORF">EAE98_010747</name>
</gene>
<reference evidence="8 9" key="1">
    <citation type="journal article" date="2020" name="Genome Biol. Evol.">
        <title>Comparative genomics of Sclerotiniaceae.</title>
        <authorList>
            <person name="Valero Jimenez C.A."/>
            <person name="Steentjes M."/>
            <person name="Scholten O.E."/>
            <person name="Van Kan J.A.L."/>
        </authorList>
    </citation>
    <scope>NUCLEOTIDE SEQUENCE [LARGE SCALE GENOMIC DNA]</scope>
    <source>
        <strain evidence="8 9">B1</strain>
    </source>
</reference>
<dbReference type="SUPFAM" id="SSF51971">
    <property type="entry name" value="Nucleotide-binding domain"/>
    <property type="match status" value="1"/>
</dbReference>
<dbReference type="Gene3D" id="3.30.9.10">
    <property type="entry name" value="D-Amino Acid Oxidase, subunit A, domain 2"/>
    <property type="match status" value="1"/>
</dbReference>
<comment type="cofactor">
    <cofactor evidence="1">
        <name>FAD</name>
        <dbReference type="ChEBI" id="CHEBI:57692"/>
    </cofactor>
</comment>
<dbReference type="SUPFAM" id="SSF54373">
    <property type="entry name" value="FAD-linked reductases, C-terminal domain"/>
    <property type="match status" value="1"/>
</dbReference>
<evidence type="ECO:0000256" key="5">
    <source>
        <dbReference type="ARBA" id="ARBA00023002"/>
    </source>
</evidence>
<evidence type="ECO:0000259" key="7">
    <source>
        <dbReference type="Pfam" id="PF01266"/>
    </source>
</evidence>
<dbReference type="InterPro" id="IPR023209">
    <property type="entry name" value="DAO"/>
</dbReference>
<evidence type="ECO:0000256" key="6">
    <source>
        <dbReference type="SAM" id="MobiDB-lite"/>
    </source>
</evidence>
<dbReference type="PANTHER" id="PTHR11530:SF16">
    <property type="entry name" value="D-AMINO ACID OXIDASE (AFU_ORTHOLOGUE AFUA_5G11290)"/>
    <property type="match status" value="1"/>
</dbReference>
<accession>A0ABQ7I7S7</accession>
<keyword evidence="3" id="KW-0285">Flavoprotein</keyword>
<dbReference type="PANTHER" id="PTHR11530">
    <property type="entry name" value="D-AMINO ACID OXIDASE"/>
    <property type="match status" value="1"/>
</dbReference>